<gene>
    <name evidence="1" type="ORF">TH66_05435</name>
    <name evidence="2" type="ORF">TR74_09075</name>
</gene>
<dbReference type="EMBL" id="JYIK01000791">
    <property type="protein sequence ID" value="KWX09526.1"/>
    <property type="molecule type" value="Genomic_DNA"/>
</dbReference>
<dbReference type="GO" id="GO:0030639">
    <property type="term" value="P:polyketide biosynthetic process"/>
    <property type="evidence" value="ECO:0007669"/>
    <property type="project" value="InterPro"/>
</dbReference>
<dbReference type="SUPFAM" id="SSF54909">
    <property type="entry name" value="Dimeric alpha+beta barrel"/>
    <property type="match status" value="1"/>
</dbReference>
<evidence type="ECO:0000313" key="4">
    <source>
        <dbReference type="Proteomes" id="UP000070659"/>
    </source>
</evidence>
<reference evidence="1 4" key="2">
    <citation type="submission" date="2015-02" db="EMBL/GenBank/DDBJ databases">
        <title>Physiological reanalysis, assessment of diazotrophy, and genome sequences of multiple isolates of Streptomyces thermoautotrophicus.</title>
        <authorList>
            <person name="MacKellar D.C."/>
            <person name="Lieber L."/>
            <person name="Norman J."/>
            <person name="Bolger A."/>
            <person name="Tobin C."/>
            <person name="Murray J.W."/>
            <person name="Prell J."/>
        </authorList>
    </citation>
    <scope>NUCLEOTIDE SEQUENCE [LARGE SCALE GENOMIC DNA]</scope>
    <source>
        <strain evidence="1 4">UBT1</strain>
    </source>
</reference>
<organism evidence="1 4">
    <name type="scientific">Carbonactinospora thermoautotrophica</name>
    <dbReference type="NCBI Taxonomy" id="1469144"/>
    <lineage>
        <taxon>Bacteria</taxon>
        <taxon>Bacillati</taxon>
        <taxon>Actinomycetota</taxon>
        <taxon>Actinomycetes</taxon>
        <taxon>Kitasatosporales</taxon>
        <taxon>Carbonactinosporaceae</taxon>
        <taxon>Carbonactinospora</taxon>
    </lineage>
</organism>
<dbReference type="PATRIC" id="fig|1469144.8.peg.4082"/>
<dbReference type="InterPro" id="IPR038474">
    <property type="entry name" value="Polyketide_synth_cyclase_sf"/>
</dbReference>
<dbReference type="Proteomes" id="UP000070659">
    <property type="component" value="Unassembled WGS sequence"/>
</dbReference>
<proteinExistence type="predicted"/>
<reference evidence="3" key="1">
    <citation type="submission" date="2015-02" db="EMBL/GenBank/DDBJ databases">
        <title>Physiological reanalysis, assessment of diazotrophy, and genome sequences of multiple isolates of Streptomyces thermoautotrophicus.</title>
        <authorList>
            <person name="MacKellar D.C."/>
            <person name="Lieber L."/>
            <person name="Norman J."/>
            <person name="Bolger A."/>
            <person name="Tobin C."/>
            <person name="Murray J.W."/>
            <person name="Friesen M."/>
            <person name="Prell J."/>
        </authorList>
    </citation>
    <scope>NUCLEOTIDE SEQUENCE [LARGE SCALE GENOMIC DNA]</scope>
    <source>
        <strain evidence="3">UBT1</strain>
    </source>
</reference>
<name>A0A132N3Y0_9ACTN</name>
<dbReference type="InterPro" id="IPR006765">
    <property type="entry name" value="Polyketide_synth_cyclase"/>
</dbReference>
<evidence type="ECO:0000313" key="2">
    <source>
        <dbReference type="EMBL" id="KWX09526.1"/>
    </source>
</evidence>
<dbReference type="Proteomes" id="UP000070598">
    <property type="component" value="Unassembled WGS sequence"/>
</dbReference>
<evidence type="ECO:0000313" key="1">
    <source>
        <dbReference type="EMBL" id="KWX04845.1"/>
    </source>
</evidence>
<dbReference type="AlphaFoldDB" id="A0A132N3Y0"/>
<sequence length="98" mass="11258">MDPADAERVADIFAESDAGTLPRRIGVTRRSLFSFHGLYFHLIEAERDIGPALAVHRDDPDFLDINRRLSAYITAYDPQTWRGPRDAMAREFYTWQAS</sequence>
<dbReference type="Gene3D" id="3.30.70.1090">
    <property type="entry name" value="Dimeric alpha+beta barrel"/>
    <property type="match status" value="1"/>
</dbReference>
<protein>
    <submittedName>
        <fullName evidence="1">Polyketide synthase</fullName>
    </submittedName>
</protein>
<dbReference type="InterPro" id="IPR011008">
    <property type="entry name" value="Dimeric_a/b-barrel"/>
</dbReference>
<evidence type="ECO:0000313" key="3">
    <source>
        <dbReference type="Proteomes" id="UP000070598"/>
    </source>
</evidence>
<comment type="caution">
    <text evidence="1">The sequence shown here is derived from an EMBL/GenBank/DDBJ whole genome shotgun (WGS) entry which is preliminary data.</text>
</comment>
<dbReference type="EMBL" id="JYIJ01000014">
    <property type="protein sequence ID" value="KWX04845.1"/>
    <property type="molecule type" value="Genomic_DNA"/>
</dbReference>
<dbReference type="Pfam" id="PF04673">
    <property type="entry name" value="Cyclase_polyket"/>
    <property type="match status" value="1"/>
</dbReference>
<accession>A0A132N3Y0</accession>